<proteinExistence type="predicted"/>
<dbReference type="EMBL" id="CBTN010000051">
    <property type="protein sequence ID" value="CDH57939.1"/>
    <property type="molecule type" value="Genomic_DNA"/>
</dbReference>
<evidence type="ECO:0000313" key="1">
    <source>
        <dbReference type="EMBL" id="CDH57939.1"/>
    </source>
</evidence>
<keyword evidence="2" id="KW-1185">Reference proteome</keyword>
<evidence type="ECO:0000313" key="2">
    <source>
        <dbReference type="Proteomes" id="UP000027586"/>
    </source>
</evidence>
<reference evidence="1" key="1">
    <citation type="submission" date="2013-08" db="EMBL/GenBank/DDBJ databases">
        <title>Gene expansion shapes genome architecture in the human pathogen Lichtheimia corymbifera: an evolutionary genomics analysis in the ancient terrestrial Mucorales (Mucoromycotina).</title>
        <authorList>
            <person name="Schwartze V.U."/>
            <person name="Winter S."/>
            <person name="Shelest E."/>
            <person name="Marcet-Houben M."/>
            <person name="Horn F."/>
            <person name="Wehner S."/>
            <person name="Hoffmann K."/>
            <person name="Riege K."/>
            <person name="Sammeth M."/>
            <person name="Nowrousian M."/>
            <person name="Valiante V."/>
            <person name="Linde J."/>
            <person name="Jacobsen I.D."/>
            <person name="Marz M."/>
            <person name="Brakhage A.A."/>
            <person name="Gabaldon T."/>
            <person name="Bocker S."/>
            <person name="Voigt K."/>
        </authorList>
    </citation>
    <scope>NUCLEOTIDE SEQUENCE [LARGE SCALE GENOMIC DNA]</scope>
    <source>
        <strain evidence="1">FSU 9682</strain>
    </source>
</reference>
<dbReference type="Proteomes" id="UP000027586">
    <property type="component" value="Unassembled WGS sequence"/>
</dbReference>
<gene>
    <name evidence="1" type="ORF">LCOR_08821.1</name>
</gene>
<accession>A0A068S6M2</accession>
<organism evidence="1 2">
    <name type="scientific">Lichtheimia corymbifera JMRC:FSU:9682</name>
    <dbReference type="NCBI Taxonomy" id="1263082"/>
    <lineage>
        <taxon>Eukaryota</taxon>
        <taxon>Fungi</taxon>
        <taxon>Fungi incertae sedis</taxon>
        <taxon>Mucoromycota</taxon>
        <taxon>Mucoromycotina</taxon>
        <taxon>Mucoromycetes</taxon>
        <taxon>Mucorales</taxon>
        <taxon>Lichtheimiaceae</taxon>
        <taxon>Lichtheimia</taxon>
    </lineage>
</organism>
<name>A0A068S6M2_9FUNG</name>
<dbReference type="VEuPathDB" id="FungiDB:LCOR_08821.1"/>
<comment type="caution">
    <text evidence="1">The sequence shown here is derived from an EMBL/GenBank/DDBJ whole genome shotgun (WGS) entry which is preliminary data.</text>
</comment>
<protein>
    <submittedName>
        <fullName evidence="1">Uncharacterized protein</fullName>
    </submittedName>
</protein>
<dbReference type="AlphaFoldDB" id="A0A068S6M2"/>
<sequence>MKCGVFNRTKLLVGVKPTLCASFTMKPDFGNGRLKKTQEVDRRSTLAGGDIAKSRIDHDDRETSTQDIFGPDEQLCSIDDPTFHCKVWRNRRLYVLSYAVSVMELLSLVDRVGCMNGKMES</sequence>